<feature type="domain" description="EF-hand" evidence="7">
    <location>
        <begin position="58"/>
        <end position="93"/>
    </location>
</feature>
<evidence type="ECO:0000313" key="9">
    <source>
        <dbReference type="EMBL" id="CAF1462058.1"/>
    </source>
</evidence>
<reference evidence="9" key="1">
    <citation type="submission" date="2021-02" db="EMBL/GenBank/DDBJ databases">
        <authorList>
            <person name="Nowell W R."/>
        </authorList>
    </citation>
    <scope>NUCLEOTIDE SEQUENCE</scope>
</reference>
<keyword evidence="4" id="KW-0677">Repeat</keyword>
<dbReference type="Gene3D" id="1.10.238.10">
    <property type="entry name" value="EF-hand"/>
    <property type="match status" value="1"/>
</dbReference>
<evidence type="ECO:0000256" key="5">
    <source>
        <dbReference type="ARBA" id="ARBA00022837"/>
    </source>
</evidence>
<evidence type="ECO:0000313" key="11">
    <source>
        <dbReference type="Proteomes" id="UP000663845"/>
    </source>
</evidence>
<protein>
    <recommendedName>
        <fullName evidence="7">EF-hand domain-containing protein</fullName>
    </recommendedName>
</protein>
<evidence type="ECO:0000259" key="7">
    <source>
        <dbReference type="PROSITE" id="PS50222"/>
    </source>
</evidence>
<dbReference type="PANTHER" id="PTHR23055">
    <property type="entry name" value="CALCIUM BINDING PROTEINS"/>
    <property type="match status" value="1"/>
</dbReference>
<keyword evidence="5" id="KW-0106">Calcium</keyword>
<name>A0A815QHW5_9BILA</name>
<evidence type="ECO:0000256" key="3">
    <source>
        <dbReference type="ARBA" id="ARBA00022723"/>
    </source>
</evidence>
<dbReference type="InterPro" id="IPR002048">
    <property type="entry name" value="EF_hand_dom"/>
</dbReference>
<evidence type="ECO:0000256" key="1">
    <source>
        <dbReference type="ARBA" id="ARBA00006049"/>
    </source>
</evidence>
<dbReference type="AlphaFoldDB" id="A0A815QHW5"/>
<comment type="caution">
    <text evidence="9">The sequence shown here is derived from an EMBL/GenBank/DDBJ whole genome shotgun (WGS) entry which is preliminary data.</text>
</comment>
<evidence type="ECO:0000313" key="10">
    <source>
        <dbReference type="EMBL" id="CAF4057311.1"/>
    </source>
</evidence>
<sequence>MAKDQLSEKELQVLMASTKLSEQELRENYDEFKQECPSGKLDKNEFTKMYNKMTNDSNSATIADLVFTAYDTNRDGKIDFSEFILALVLADKNDIDSKLALSFGMIDQSGDGQITYDELVEYLRLAVSFQYYFYFVLMFAVSKLKLLGPENANEADPKLMAQGLFNMFGVDQDGKLNKTQFVDG</sequence>
<keyword evidence="6" id="KW-0449">Lipoprotein</keyword>
<keyword evidence="2" id="KW-0519">Myristate</keyword>
<evidence type="ECO:0000256" key="6">
    <source>
        <dbReference type="ARBA" id="ARBA00023288"/>
    </source>
</evidence>
<evidence type="ECO:0000256" key="4">
    <source>
        <dbReference type="ARBA" id="ARBA00022737"/>
    </source>
</evidence>
<dbReference type="SMART" id="SM00054">
    <property type="entry name" value="EFh"/>
    <property type="match status" value="2"/>
</dbReference>
<dbReference type="EMBL" id="CAJOBB010003758">
    <property type="protein sequence ID" value="CAF4057311.1"/>
    <property type="molecule type" value="Genomic_DNA"/>
</dbReference>
<dbReference type="Proteomes" id="UP000663845">
    <property type="component" value="Unassembled WGS sequence"/>
</dbReference>
<feature type="domain" description="EF-hand" evidence="7">
    <location>
        <begin position="156"/>
        <end position="184"/>
    </location>
</feature>
<dbReference type="Proteomes" id="UP000663868">
    <property type="component" value="Unassembled WGS sequence"/>
</dbReference>
<evidence type="ECO:0000256" key="2">
    <source>
        <dbReference type="ARBA" id="ARBA00022707"/>
    </source>
</evidence>
<feature type="domain" description="EF-hand" evidence="7">
    <location>
        <begin position="94"/>
        <end position="129"/>
    </location>
</feature>
<accession>A0A815QHW5</accession>
<dbReference type="CDD" id="cd00051">
    <property type="entry name" value="EFh"/>
    <property type="match status" value="1"/>
</dbReference>
<evidence type="ECO:0000313" key="8">
    <source>
        <dbReference type="EMBL" id="CAF1105357.1"/>
    </source>
</evidence>
<dbReference type="SUPFAM" id="SSF47473">
    <property type="entry name" value="EF-hand"/>
    <property type="match status" value="1"/>
</dbReference>
<dbReference type="PRINTS" id="PR00450">
    <property type="entry name" value="RECOVERIN"/>
</dbReference>
<dbReference type="InterPro" id="IPR028846">
    <property type="entry name" value="Recoverin"/>
</dbReference>
<comment type="similarity">
    <text evidence="1">Belongs to the recoverin family.</text>
</comment>
<dbReference type="Proteomes" id="UP000663860">
    <property type="component" value="Unassembled WGS sequence"/>
</dbReference>
<keyword evidence="3" id="KW-0479">Metal-binding</keyword>
<dbReference type="PROSITE" id="PS50222">
    <property type="entry name" value="EF_HAND_2"/>
    <property type="match status" value="3"/>
</dbReference>
<dbReference type="InterPro" id="IPR011992">
    <property type="entry name" value="EF-hand-dom_pair"/>
</dbReference>
<dbReference type="EMBL" id="CAJNOG010001657">
    <property type="protein sequence ID" value="CAF1462058.1"/>
    <property type="molecule type" value="Genomic_DNA"/>
</dbReference>
<organism evidence="9 11">
    <name type="scientific">Adineta steineri</name>
    <dbReference type="NCBI Taxonomy" id="433720"/>
    <lineage>
        <taxon>Eukaryota</taxon>
        <taxon>Metazoa</taxon>
        <taxon>Spiralia</taxon>
        <taxon>Gnathifera</taxon>
        <taxon>Rotifera</taxon>
        <taxon>Eurotatoria</taxon>
        <taxon>Bdelloidea</taxon>
        <taxon>Adinetida</taxon>
        <taxon>Adinetidae</taxon>
        <taxon>Adineta</taxon>
    </lineage>
</organism>
<dbReference type="EMBL" id="CAJNOE010000267">
    <property type="protein sequence ID" value="CAF1105357.1"/>
    <property type="molecule type" value="Genomic_DNA"/>
</dbReference>
<dbReference type="PANTHER" id="PTHR23055:SF178">
    <property type="entry name" value="NEUROCALCIN HOMOLOG"/>
    <property type="match status" value="1"/>
</dbReference>
<dbReference type="InterPro" id="IPR018247">
    <property type="entry name" value="EF_Hand_1_Ca_BS"/>
</dbReference>
<dbReference type="Pfam" id="PF13499">
    <property type="entry name" value="EF-hand_7"/>
    <property type="match status" value="1"/>
</dbReference>
<dbReference type="PROSITE" id="PS00018">
    <property type="entry name" value="EF_HAND_1"/>
    <property type="match status" value="2"/>
</dbReference>
<dbReference type="GO" id="GO:0005509">
    <property type="term" value="F:calcium ion binding"/>
    <property type="evidence" value="ECO:0007669"/>
    <property type="project" value="InterPro"/>
</dbReference>
<gene>
    <name evidence="8" type="ORF">IZO911_LOCUS23279</name>
    <name evidence="9" type="ORF">JYZ213_LOCUS41311</name>
    <name evidence="10" type="ORF">KXQ929_LOCUS31917</name>
</gene>
<proteinExistence type="inferred from homology"/>